<dbReference type="RefSeq" id="WP_088496876.1">
    <property type="nucleotide sequence ID" value="NZ_JAAAFB010000008.1"/>
</dbReference>
<dbReference type="InterPro" id="IPR036291">
    <property type="entry name" value="NAD(P)-bd_dom_sf"/>
</dbReference>
<evidence type="ECO:0000256" key="10">
    <source>
        <dbReference type="RuleBase" id="RU366046"/>
    </source>
</evidence>
<evidence type="ECO:0000256" key="3">
    <source>
        <dbReference type="ARBA" id="ARBA00004947"/>
    </source>
</evidence>
<dbReference type="PANTHER" id="PTHR43725">
    <property type="entry name" value="UDP-GLUCOSE 4-EPIMERASE"/>
    <property type="match status" value="1"/>
</dbReference>
<evidence type="ECO:0000313" key="13">
    <source>
        <dbReference type="Proteomes" id="UP000197090"/>
    </source>
</evidence>
<dbReference type="Gene3D" id="3.90.25.10">
    <property type="entry name" value="UDP-galactose 4-epimerase, domain 1"/>
    <property type="match status" value="1"/>
</dbReference>
<gene>
    <name evidence="12" type="primary">galE</name>
    <name evidence="12" type="ORF">CEE63_09320</name>
</gene>
<dbReference type="InterPro" id="IPR001509">
    <property type="entry name" value="Epimerase_deHydtase"/>
</dbReference>
<evidence type="ECO:0000256" key="5">
    <source>
        <dbReference type="ARBA" id="ARBA00013189"/>
    </source>
</evidence>
<dbReference type="AlphaFoldDB" id="A0A246I7M6"/>
<reference evidence="12 13" key="1">
    <citation type="submission" date="2017-06" db="EMBL/GenBank/DDBJ databases">
        <authorList>
            <person name="Kim H.J."/>
            <person name="Triplett B.A."/>
        </authorList>
    </citation>
    <scope>NUCLEOTIDE SEQUENCE [LARGE SCALE GENOMIC DNA]</scope>
    <source>
        <strain evidence="12 13">594</strain>
    </source>
</reference>
<evidence type="ECO:0000256" key="4">
    <source>
        <dbReference type="ARBA" id="ARBA00007637"/>
    </source>
</evidence>
<dbReference type="GO" id="GO:0005829">
    <property type="term" value="C:cytosol"/>
    <property type="evidence" value="ECO:0007669"/>
    <property type="project" value="TreeGrafter"/>
</dbReference>
<evidence type="ECO:0000256" key="1">
    <source>
        <dbReference type="ARBA" id="ARBA00000083"/>
    </source>
</evidence>
<protein>
    <recommendedName>
        <fullName evidence="6 10">UDP-glucose 4-epimerase</fullName>
        <ecNumber evidence="5 10">5.1.3.2</ecNumber>
    </recommendedName>
</protein>
<dbReference type="InterPro" id="IPR005886">
    <property type="entry name" value="UDP_G4E"/>
</dbReference>
<keyword evidence="7 10" id="KW-0520">NAD</keyword>
<dbReference type="UniPathway" id="UPA00214"/>
<comment type="pathway">
    <text evidence="3 10">Carbohydrate metabolism; galactose metabolism.</text>
</comment>
<comment type="similarity">
    <text evidence="4 10">Belongs to the NAD(P)-dependent epimerase/dehydratase family.</text>
</comment>
<dbReference type="NCBIfam" id="NF007956">
    <property type="entry name" value="PRK10675.1"/>
    <property type="match status" value="1"/>
</dbReference>
<name>A0A246I7M6_STEMA</name>
<dbReference type="Pfam" id="PF01370">
    <property type="entry name" value="Epimerase"/>
    <property type="match status" value="1"/>
</dbReference>
<keyword evidence="10" id="KW-0119">Carbohydrate metabolism</keyword>
<comment type="catalytic activity">
    <reaction evidence="1 10">
        <text>UDP-alpha-D-glucose = UDP-alpha-D-galactose</text>
        <dbReference type="Rhea" id="RHEA:22168"/>
        <dbReference type="ChEBI" id="CHEBI:58885"/>
        <dbReference type="ChEBI" id="CHEBI:66914"/>
        <dbReference type="EC" id="5.1.3.2"/>
    </reaction>
</comment>
<comment type="cofactor">
    <cofactor evidence="2 10">
        <name>NAD(+)</name>
        <dbReference type="ChEBI" id="CHEBI:57540"/>
    </cofactor>
</comment>
<evidence type="ECO:0000313" key="12">
    <source>
        <dbReference type="EMBL" id="OWQ74887.1"/>
    </source>
</evidence>
<dbReference type="Proteomes" id="UP000197090">
    <property type="component" value="Unassembled WGS sequence"/>
</dbReference>
<keyword evidence="9 10" id="KW-0413">Isomerase</keyword>
<dbReference type="GO" id="GO:0006012">
    <property type="term" value="P:galactose metabolic process"/>
    <property type="evidence" value="ECO:0007669"/>
    <property type="project" value="UniProtKB-UniPathway"/>
</dbReference>
<evidence type="ECO:0000256" key="9">
    <source>
        <dbReference type="ARBA" id="ARBA00023235"/>
    </source>
</evidence>
<dbReference type="Gene3D" id="3.40.50.720">
    <property type="entry name" value="NAD(P)-binding Rossmann-like Domain"/>
    <property type="match status" value="1"/>
</dbReference>
<evidence type="ECO:0000259" key="11">
    <source>
        <dbReference type="Pfam" id="PF01370"/>
    </source>
</evidence>
<organism evidence="12 13">
    <name type="scientific">Stenotrophomonas maltophilia</name>
    <name type="common">Pseudomonas maltophilia</name>
    <name type="synonym">Xanthomonas maltophilia</name>
    <dbReference type="NCBI Taxonomy" id="40324"/>
    <lineage>
        <taxon>Bacteria</taxon>
        <taxon>Pseudomonadati</taxon>
        <taxon>Pseudomonadota</taxon>
        <taxon>Gammaproteobacteria</taxon>
        <taxon>Lysobacterales</taxon>
        <taxon>Lysobacteraceae</taxon>
        <taxon>Stenotrophomonas</taxon>
        <taxon>Stenotrophomonas maltophilia group</taxon>
    </lineage>
</organism>
<sequence length="336" mass="36632">MRSRILVTGGAGYIGSHTAIALLAAGYEVVILDNFSNSERWIPARIAELSGSSFESVELDLCDKAATLECLQRIKPDGVIHFAALKSVGESFIRPLHYYQNNLSGTLNLLDAMLQVGCKNLVFSSSATVYGYPEHCPIGEDAPLSAINPYGRTKLMMEQAIQDISAANPEFNTALLRYFNPAGAHPSGLLGELPRGTPNNLVPFVAQVAAGLRERVQVFGGNYPTVDGTGVRDYIHVMDLADAHVHALAYLLQRKQDLLVNLGTGRGYSVLEIIAAFARASGKPIPYDIVDQRPGDAAECYADPSLATELLGWHASRDLDLICVDTWRWQQHLEQH</sequence>
<evidence type="ECO:0000256" key="7">
    <source>
        <dbReference type="ARBA" id="ARBA00023027"/>
    </source>
</evidence>
<dbReference type="NCBIfam" id="TIGR01179">
    <property type="entry name" value="galE"/>
    <property type="match status" value="1"/>
</dbReference>
<evidence type="ECO:0000256" key="8">
    <source>
        <dbReference type="ARBA" id="ARBA00023144"/>
    </source>
</evidence>
<keyword evidence="8" id="KW-0299">Galactose metabolism</keyword>
<dbReference type="EMBL" id="NIVX01000067">
    <property type="protein sequence ID" value="OWQ74887.1"/>
    <property type="molecule type" value="Genomic_DNA"/>
</dbReference>
<comment type="subunit">
    <text evidence="10">Homodimer.</text>
</comment>
<dbReference type="EC" id="5.1.3.2" evidence="5 10"/>
<evidence type="ECO:0000256" key="6">
    <source>
        <dbReference type="ARBA" id="ARBA00018569"/>
    </source>
</evidence>
<evidence type="ECO:0000256" key="2">
    <source>
        <dbReference type="ARBA" id="ARBA00001911"/>
    </source>
</evidence>
<accession>A0A246I7M6</accession>
<comment type="caution">
    <text evidence="12">The sequence shown here is derived from an EMBL/GenBank/DDBJ whole genome shotgun (WGS) entry which is preliminary data.</text>
</comment>
<dbReference type="CDD" id="cd05247">
    <property type="entry name" value="UDP_G4E_1_SDR_e"/>
    <property type="match status" value="1"/>
</dbReference>
<dbReference type="PANTHER" id="PTHR43725:SF47">
    <property type="entry name" value="UDP-GLUCOSE 4-EPIMERASE"/>
    <property type="match status" value="1"/>
</dbReference>
<dbReference type="GO" id="GO:0003978">
    <property type="term" value="F:UDP-glucose 4-epimerase activity"/>
    <property type="evidence" value="ECO:0007669"/>
    <property type="project" value="UniProtKB-UniRule"/>
</dbReference>
<proteinExistence type="inferred from homology"/>
<dbReference type="SUPFAM" id="SSF51735">
    <property type="entry name" value="NAD(P)-binding Rossmann-fold domains"/>
    <property type="match status" value="1"/>
</dbReference>
<feature type="domain" description="NAD-dependent epimerase/dehydratase" evidence="11">
    <location>
        <begin position="5"/>
        <end position="253"/>
    </location>
</feature>